<evidence type="ECO:0000256" key="1">
    <source>
        <dbReference type="SAM" id="Phobius"/>
    </source>
</evidence>
<feature type="transmembrane region" description="Helical" evidence="1">
    <location>
        <begin position="7"/>
        <end position="27"/>
    </location>
</feature>
<name>A0AA96VLA5_9STRE</name>
<dbReference type="Pfam" id="PF18627">
    <property type="entry name" value="PgdA_N"/>
    <property type="match status" value="1"/>
</dbReference>
<reference evidence="3" key="1">
    <citation type="submission" date="2023-02" db="EMBL/GenBank/DDBJ databases">
        <title>Streptococcus sp. Genome Sequencing and Assembly.</title>
        <authorList>
            <person name="Shore S.M."/>
            <person name="Nicholson T.L."/>
        </authorList>
    </citation>
    <scope>NUCLEOTIDE SEQUENCE</scope>
    <source>
        <strain evidence="3">29887</strain>
    </source>
</reference>
<dbReference type="KEGG" id="sins:PW252_05920"/>
<evidence type="ECO:0000313" key="3">
    <source>
        <dbReference type="EMBL" id="WNY50123.1"/>
    </source>
</evidence>
<organism evidence="3">
    <name type="scientific">Streptococcus iners</name>
    <dbReference type="NCBI Taxonomy" id="3028084"/>
    <lineage>
        <taxon>Bacteria</taxon>
        <taxon>Bacillati</taxon>
        <taxon>Bacillota</taxon>
        <taxon>Bacilli</taxon>
        <taxon>Lactobacillales</taxon>
        <taxon>Streptococcaceae</taxon>
        <taxon>Streptococcus</taxon>
    </lineage>
</organism>
<dbReference type="InterPro" id="IPR040802">
    <property type="entry name" value="PgdA_N"/>
</dbReference>
<dbReference type="RefSeq" id="WP_248050077.1">
    <property type="nucleotide sequence ID" value="NZ_CP118735.1"/>
</dbReference>
<evidence type="ECO:0000259" key="2">
    <source>
        <dbReference type="Pfam" id="PF18627"/>
    </source>
</evidence>
<proteinExistence type="predicted"/>
<protein>
    <recommendedName>
        <fullName evidence="2">Peptidoglycan GlcNAc deacetylase N-terminal domain-containing protein</fullName>
    </recommendedName>
</protein>
<keyword evidence="1" id="KW-0812">Transmembrane</keyword>
<dbReference type="Gene3D" id="3.90.640.30">
    <property type="match status" value="1"/>
</dbReference>
<dbReference type="AlphaFoldDB" id="A0AA96VLA5"/>
<feature type="domain" description="Peptidoglycan GlcNAc deacetylase N-terminal" evidence="2">
    <location>
        <begin position="73"/>
        <end position="213"/>
    </location>
</feature>
<sequence>MQKKWKFLVIGFFFIIGVTGLGLHWFGQEQQRLLNEQFKPLNLQINADTGTKIDAIGGPQKPRIIGFFQKDQTTAISQRITATSEEVAKTASPDGLTQKEWIVLYPQTRTSPFTNASAYALMKTTITADWLQVRTSQEEELEVFYEKNNESLLTLQDLIADKEKFREQLEQVLASSPAQTEDAKKVHEELLKTFAVEDWSDISFAYEQESLVLPQAIISMSVFVESLNDTYFSDQTLTAFRAQVQADTSSATTIYYP</sequence>
<dbReference type="SUPFAM" id="SSF144015">
    <property type="entry name" value="Peptidoglycan deacetylase N-terminal noncatalytic region"/>
    <property type="match status" value="1"/>
</dbReference>
<dbReference type="EMBL" id="CP118735">
    <property type="protein sequence ID" value="WNY50123.1"/>
    <property type="molecule type" value="Genomic_DNA"/>
</dbReference>
<keyword evidence="1" id="KW-1133">Transmembrane helix</keyword>
<gene>
    <name evidence="3" type="ORF">PW252_05920</name>
</gene>
<keyword evidence="1" id="KW-0472">Membrane</keyword>
<accession>A0AA96VLA5</accession>